<gene>
    <name evidence="1" type="ORF">E4P47_09945</name>
</gene>
<evidence type="ECO:0000313" key="1">
    <source>
        <dbReference type="EMBL" id="TFH93841.1"/>
    </source>
</evidence>
<feature type="non-terminal residue" evidence="1">
    <location>
        <position position="258"/>
    </location>
</feature>
<protein>
    <recommendedName>
        <fullName evidence="3">DNA methylase</fullName>
    </recommendedName>
</protein>
<dbReference type="PANTHER" id="PTHR41313">
    <property type="entry name" value="ADENINE-SPECIFIC METHYLTRANSFERASE"/>
    <property type="match status" value="1"/>
</dbReference>
<dbReference type="EMBL" id="SPNC01000296">
    <property type="protein sequence ID" value="TFH93841.1"/>
    <property type="molecule type" value="Genomic_DNA"/>
</dbReference>
<dbReference type="InterPro" id="IPR052933">
    <property type="entry name" value="DNA_Protect_Modify"/>
</dbReference>
<feature type="non-terminal residue" evidence="1">
    <location>
        <position position="1"/>
    </location>
</feature>
<dbReference type="PANTHER" id="PTHR41313:SF1">
    <property type="entry name" value="DNA METHYLASE ADENINE-SPECIFIC DOMAIN-CONTAINING PROTEIN"/>
    <property type="match status" value="1"/>
</dbReference>
<organism evidence="1 2">
    <name type="scientific">Porphyromonas levii</name>
    <dbReference type="NCBI Taxonomy" id="28114"/>
    <lineage>
        <taxon>Bacteria</taxon>
        <taxon>Pseudomonadati</taxon>
        <taxon>Bacteroidota</taxon>
        <taxon>Bacteroidia</taxon>
        <taxon>Bacteroidales</taxon>
        <taxon>Porphyromonadaceae</taxon>
        <taxon>Porphyromonas</taxon>
    </lineage>
</organism>
<proteinExistence type="predicted"/>
<name>A0A4Y8WNN1_9PORP</name>
<dbReference type="Proteomes" id="UP000297225">
    <property type="component" value="Unassembled WGS sequence"/>
</dbReference>
<comment type="caution">
    <text evidence="1">The sequence shown here is derived from an EMBL/GenBank/DDBJ whole genome shotgun (WGS) entry which is preliminary data.</text>
</comment>
<evidence type="ECO:0000313" key="2">
    <source>
        <dbReference type="Proteomes" id="UP000297225"/>
    </source>
</evidence>
<accession>A0A4Y8WNN1</accession>
<dbReference type="AlphaFoldDB" id="A0A4Y8WNN1"/>
<sequence>AHNRVEDKEERQKLNRLYDAFVAQRGHFNDRSNVDLIKMDATGVEMLFLERSIDGKLVKADIFDHPTAFSNEELTVVANPLEALSASLNKFGEVDLGYMASLLPETEESDLVTELEDRIFYNPEVGNYEIADKYISGNVIEKAERLESWLLEHPDVEEAKRSLSALKAAIPTPVPFADLDFNLGERWIPSKVYSLFASDLFGTEVDVSYHANMDEYAVQCERKNANIWNKYAVQGEFRRYDGIKLLGHALQNTIPEIN</sequence>
<keyword evidence="2" id="KW-1185">Reference proteome</keyword>
<reference evidence="1 2" key="1">
    <citation type="submission" date="2019-03" db="EMBL/GenBank/DDBJ databases">
        <title>Porphyromonas levii Isolated from the Uterus of Dairy Cows.</title>
        <authorList>
            <person name="Francis A.M."/>
        </authorList>
    </citation>
    <scope>NUCLEOTIDE SEQUENCE [LARGE SCALE GENOMIC DNA]</scope>
    <source>
        <strain evidence="1 2">AF5678</strain>
    </source>
</reference>
<evidence type="ECO:0008006" key="3">
    <source>
        <dbReference type="Google" id="ProtNLM"/>
    </source>
</evidence>